<keyword evidence="5 12" id="KW-0812">Transmembrane</keyword>
<keyword evidence="4" id="KW-0433">Leucine-rich repeat</keyword>
<accession>A0AAD8GLN4</accession>
<evidence type="ECO:0000256" key="3">
    <source>
        <dbReference type="ARBA" id="ARBA00022475"/>
    </source>
</evidence>
<keyword evidence="3" id="KW-1003">Cell membrane</keyword>
<keyword evidence="10 13" id="KW-0675">Receptor</keyword>
<organism evidence="13 14">
    <name type="scientific">Heracleum sosnowskyi</name>
    <dbReference type="NCBI Taxonomy" id="360622"/>
    <lineage>
        <taxon>Eukaryota</taxon>
        <taxon>Viridiplantae</taxon>
        <taxon>Streptophyta</taxon>
        <taxon>Embryophyta</taxon>
        <taxon>Tracheophyta</taxon>
        <taxon>Spermatophyta</taxon>
        <taxon>Magnoliopsida</taxon>
        <taxon>eudicotyledons</taxon>
        <taxon>Gunneridae</taxon>
        <taxon>Pentapetalae</taxon>
        <taxon>asterids</taxon>
        <taxon>campanulids</taxon>
        <taxon>Apiales</taxon>
        <taxon>Apiaceae</taxon>
        <taxon>Apioideae</taxon>
        <taxon>apioid superclade</taxon>
        <taxon>Tordylieae</taxon>
        <taxon>Tordyliinae</taxon>
        <taxon>Heracleum</taxon>
    </lineage>
</organism>
<dbReference type="FunFam" id="3.80.10.10:FF:001347">
    <property type="entry name" value="LRR receptor-like serine/threonine-protein kinase GSO2"/>
    <property type="match status" value="1"/>
</dbReference>
<dbReference type="GO" id="GO:0005886">
    <property type="term" value="C:plasma membrane"/>
    <property type="evidence" value="ECO:0007669"/>
    <property type="project" value="UniProtKB-SubCell"/>
</dbReference>
<reference evidence="13" key="2">
    <citation type="submission" date="2023-05" db="EMBL/GenBank/DDBJ databases">
        <authorList>
            <person name="Schelkunov M.I."/>
        </authorList>
    </citation>
    <scope>NUCLEOTIDE SEQUENCE</scope>
    <source>
        <strain evidence="13">Hsosn_3</strain>
        <tissue evidence="13">Leaf</tissue>
    </source>
</reference>
<gene>
    <name evidence="13" type="ORF">POM88_054819</name>
</gene>
<dbReference type="GO" id="GO:0016301">
    <property type="term" value="F:kinase activity"/>
    <property type="evidence" value="ECO:0007669"/>
    <property type="project" value="UniProtKB-KW"/>
</dbReference>
<dbReference type="EMBL" id="JAUIZM010000094">
    <property type="protein sequence ID" value="KAK1349472.1"/>
    <property type="molecule type" value="Genomic_DNA"/>
</dbReference>
<keyword evidence="6" id="KW-0732">Signal</keyword>
<reference evidence="13" key="1">
    <citation type="submission" date="2023-02" db="EMBL/GenBank/DDBJ databases">
        <title>Genome of toxic invasive species Heracleum sosnowskyi carries increased number of genes despite the absence of recent whole-genome duplications.</title>
        <authorList>
            <person name="Schelkunov M."/>
            <person name="Shtratnikova V."/>
            <person name="Makarenko M."/>
            <person name="Klepikova A."/>
            <person name="Omelchenko D."/>
            <person name="Novikova G."/>
            <person name="Obukhova E."/>
            <person name="Bogdanov V."/>
            <person name="Penin A."/>
            <person name="Logacheva M."/>
        </authorList>
    </citation>
    <scope>NUCLEOTIDE SEQUENCE</scope>
    <source>
        <strain evidence="13">Hsosn_3</strain>
        <tissue evidence="13">Leaf</tissue>
    </source>
</reference>
<dbReference type="InterPro" id="IPR003591">
    <property type="entry name" value="Leu-rich_rpt_typical-subtyp"/>
</dbReference>
<evidence type="ECO:0000256" key="6">
    <source>
        <dbReference type="ARBA" id="ARBA00022729"/>
    </source>
</evidence>
<comment type="caution">
    <text evidence="13">The sequence shown here is derived from an EMBL/GenBank/DDBJ whole genome shotgun (WGS) entry which is preliminary data.</text>
</comment>
<dbReference type="Gene3D" id="3.80.10.10">
    <property type="entry name" value="Ribonuclease Inhibitor"/>
    <property type="match status" value="3"/>
</dbReference>
<dbReference type="GO" id="GO:0051707">
    <property type="term" value="P:response to other organism"/>
    <property type="evidence" value="ECO:0007669"/>
    <property type="project" value="UniProtKB-ARBA"/>
</dbReference>
<evidence type="ECO:0000313" key="14">
    <source>
        <dbReference type="Proteomes" id="UP001237642"/>
    </source>
</evidence>
<dbReference type="InterPro" id="IPR046956">
    <property type="entry name" value="RLP23-like"/>
</dbReference>
<evidence type="ECO:0000256" key="5">
    <source>
        <dbReference type="ARBA" id="ARBA00022692"/>
    </source>
</evidence>
<evidence type="ECO:0000256" key="10">
    <source>
        <dbReference type="ARBA" id="ARBA00023170"/>
    </source>
</evidence>
<dbReference type="SUPFAM" id="SSF52047">
    <property type="entry name" value="RNI-like"/>
    <property type="match status" value="1"/>
</dbReference>
<dbReference type="InterPro" id="IPR001611">
    <property type="entry name" value="Leu-rich_rpt"/>
</dbReference>
<evidence type="ECO:0000256" key="1">
    <source>
        <dbReference type="ARBA" id="ARBA00004251"/>
    </source>
</evidence>
<dbReference type="FunFam" id="3.80.10.10:FF:000213">
    <property type="entry name" value="Tyrosine-sulfated glycopeptide receptor 1"/>
    <property type="match status" value="1"/>
</dbReference>
<keyword evidence="8 12" id="KW-1133">Transmembrane helix</keyword>
<dbReference type="SMART" id="SM00369">
    <property type="entry name" value="LRR_TYP"/>
    <property type="match status" value="13"/>
</dbReference>
<dbReference type="InterPro" id="IPR032675">
    <property type="entry name" value="LRR_dom_sf"/>
</dbReference>
<keyword evidence="9 12" id="KW-0472">Membrane</keyword>
<dbReference type="Proteomes" id="UP001237642">
    <property type="component" value="Unassembled WGS sequence"/>
</dbReference>
<evidence type="ECO:0000256" key="2">
    <source>
        <dbReference type="ARBA" id="ARBA00009592"/>
    </source>
</evidence>
<evidence type="ECO:0000256" key="7">
    <source>
        <dbReference type="ARBA" id="ARBA00022737"/>
    </source>
</evidence>
<dbReference type="PROSITE" id="PS51450">
    <property type="entry name" value="LRR"/>
    <property type="match status" value="2"/>
</dbReference>
<dbReference type="SUPFAM" id="SSF52058">
    <property type="entry name" value="L domain-like"/>
    <property type="match status" value="2"/>
</dbReference>
<dbReference type="AlphaFoldDB" id="A0AAD8GLN4"/>
<comment type="similarity">
    <text evidence="2">Belongs to the RLP family.</text>
</comment>
<dbReference type="PRINTS" id="PR00019">
    <property type="entry name" value="LEURICHRPT"/>
</dbReference>
<evidence type="ECO:0000256" key="9">
    <source>
        <dbReference type="ARBA" id="ARBA00023136"/>
    </source>
</evidence>
<feature type="transmembrane region" description="Helical" evidence="12">
    <location>
        <begin position="937"/>
        <end position="956"/>
    </location>
</feature>
<evidence type="ECO:0000313" key="13">
    <source>
        <dbReference type="EMBL" id="KAK1349472.1"/>
    </source>
</evidence>
<keyword evidence="14" id="KW-1185">Reference proteome</keyword>
<dbReference type="SMART" id="SM00365">
    <property type="entry name" value="LRR_SD22"/>
    <property type="match status" value="6"/>
</dbReference>
<dbReference type="PANTHER" id="PTHR48063">
    <property type="entry name" value="LRR RECEPTOR-LIKE KINASE"/>
    <property type="match status" value="1"/>
</dbReference>
<evidence type="ECO:0000256" key="8">
    <source>
        <dbReference type="ARBA" id="ARBA00022989"/>
    </source>
</evidence>
<dbReference type="Pfam" id="PF00560">
    <property type="entry name" value="LRR_1"/>
    <property type="match status" value="6"/>
</dbReference>
<keyword evidence="13" id="KW-0808">Transferase</keyword>
<comment type="subcellular location">
    <subcellularLocation>
        <location evidence="1">Cell membrane</location>
        <topology evidence="1">Single-pass type I membrane protein</topology>
    </subcellularLocation>
</comment>
<dbReference type="GO" id="GO:0006952">
    <property type="term" value="P:defense response"/>
    <property type="evidence" value="ECO:0007669"/>
    <property type="project" value="UniProtKB-ARBA"/>
</dbReference>
<evidence type="ECO:0000256" key="4">
    <source>
        <dbReference type="ARBA" id="ARBA00022614"/>
    </source>
</evidence>
<dbReference type="FunFam" id="3.80.10.10:FF:000041">
    <property type="entry name" value="LRR receptor-like serine/threonine-protein kinase ERECTA"/>
    <property type="match status" value="2"/>
</dbReference>
<dbReference type="Pfam" id="PF13855">
    <property type="entry name" value="LRR_8"/>
    <property type="match status" value="5"/>
</dbReference>
<evidence type="ECO:0000256" key="11">
    <source>
        <dbReference type="ARBA" id="ARBA00023180"/>
    </source>
</evidence>
<keyword evidence="13" id="KW-0418">Kinase</keyword>
<dbReference type="PANTHER" id="PTHR48063:SF103">
    <property type="entry name" value="LEUCINE-RICH RECEPTOR-LIKE KINASE FAMILY PROTEIN"/>
    <property type="match status" value="1"/>
</dbReference>
<evidence type="ECO:0000256" key="12">
    <source>
        <dbReference type="SAM" id="Phobius"/>
    </source>
</evidence>
<keyword evidence="7" id="KW-0677">Repeat</keyword>
<name>A0AAD8GLN4_9APIA</name>
<keyword evidence="11" id="KW-0325">Glycoprotein</keyword>
<protein>
    <submittedName>
        <fullName evidence="13">Leucine-rich repeat receptor protein kinase</fullName>
    </submittedName>
</protein>
<proteinExistence type="inferred from homology"/>
<sequence>MVWDVPWLPDVENGFVSPLEHDQRTNVKIGNLSNLHYLSLRSNEFCGPIPKFIGSLNSLRYLDLSENSFEGAIPHELGNLSQLQYLNLSSKFGTYFLGKSDWLFNLSSLTHLDLSGKTVAPPSIWVSLIQRIPSISLMRLEQCELLAPSCTLDNFSSSISNLHLGGNNISSSIFNCLSHLSGSLEVLDLSYNDLKGRIPQSFGHMTALTHLNLQHNFLNGPIPKSFSLMTALTYLDLSSNLLSQAIPNSFGRMTALTYLDLSSNQLHGEFPNSLQNLSILKVVDFSFNNLTGSLPDFTLLSSLTELVVNFNQLDGYLPTVFEKHSALQKLDLSNNHLKGSVPYFTGLSSLESLDLHNNEFFGNLPNFTGLSSLSDLHLSNNEFSGSLPDFTGCSSLKVLHLDKNKFTEWGAQSTGSLSSLKDLDLSMNSIESTITETHLSNLSSLKQLSASYNSLTFEFSSEWLLPFQIDSLYLSSCKLGPKFPNWIRNQDSIGSLDISHSQISDTIPIWFWDISTEMVVLNLSSNEIRGKFSYVPPEIALIDLSSNYFDGPLPPIPADCREINLSKNKFSGTLFSLGIVEDRGFTGGTYGSSGPAFLDISHNQLFGALPDFWMLLPSLGFLNLGYNNFSGRIPTSIGNLDSLETLILRKNKLYGKLPASLRNCRSLGFADFGFNKLSGEVPSWIGEDLPHLYALILKANRFDGSLPIEICHLSNLHFLDLSMNRISGTVPTCFGNFTAMIRKGKEVVEHVYYSDDPSFNSPSEYSYTYFDDVLARWKGQEYEYGSNFAYLKMIDLSTNNLTGEIPIGITRLLELKGLNLSGNRFYGEVPVEIGELKVLESLDLSTNKFSGEIPSSMSGLNFLAFLNLSNNNFSGKIPSGTQLQGFNTSTYDGNTELCGKPLTNICPVDEPIDNIGPSSSEYEVDEDSSEYKRWLCIGGVLGFSTSFWGIIGTLVLNQRWRHAYYLSLYELKERFYVAIAVHIGKFQRKV</sequence>